<sequence>MKTALFITDCSVDSALSVRNWLSAHSHQPVRLTVVLPYDIDEGQSLDKATLKSTRSEAGTRLKNWSALLGDTNPGCVMTETLLANPELAISMHLLIRRYDYWLVEDWSLVANATLSAILNQPNLQTLPLSINPASVPVMV</sequence>
<protein>
    <recommendedName>
        <fullName evidence="3">UspA domain-containing protein</fullName>
    </recommendedName>
</protein>
<dbReference type="Proteomes" id="UP000002028">
    <property type="component" value="Chromosome"/>
</dbReference>
<keyword evidence="2" id="KW-1185">Reference proteome</keyword>
<reference evidence="1 2" key="1">
    <citation type="journal article" date="2010" name="Stand. Genomic Sci.">
        <title>Complete genome sequence of Spirosoma linguale type strain (1).</title>
        <authorList>
            <person name="Lail K."/>
            <person name="Sikorski J."/>
            <person name="Saunders E."/>
            <person name="Lapidus A."/>
            <person name="Glavina Del Rio T."/>
            <person name="Copeland A."/>
            <person name="Tice H."/>
            <person name="Cheng J.-F."/>
            <person name="Lucas S."/>
            <person name="Nolan M."/>
            <person name="Bruce D."/>
            <person name="Goodwin L."/>
            <person name="Pitluck S."/>
            <person name="Ivanova N."/>
            <person name="Mavromatis K."/>
            <person name="Ovchinnikova G."/>
            <person name="Pati A."/>
            <person name="Chen A."/>
            <person name="Palaniappan K."/>
            <person name="Land M."/>
            <person name="Hauser L."/>
            <person name="Chang Y.-J."/>
            <person name="Jeffries C.D."/>
            <person name="Chain P."/>
            <person name="Brettin T."/>
            <person name="Detter J.C."/>
            <person name="Schuetze A."/>
            <person name="Rohde M."/>
            <person name="Tindall B.J."/>
            <person name="Goeker M."/>
            <person name="Bristow J."/>
            <person name="Eisen J.A."/>
            <person name="Markowitz V."/>
            <person name="Hugenholtz P."/>
            <person name="Kyrpides N.C."/>
            <person name="Klenk H.-P."/>
            <person name="Chen F."/>
        </authorList>
    </citation>
    <scope>NUCLEOTIDE SEQUENCE [LARGE SCALE GENOMIC DNA]</scope>
    <source>
        <strain evidence="2">ATCC 33905 / DSM 74 / LMG 10896 / Claus 1</strain>
    </source>
</reference>
<gene>
    <name evidence="1" type="ordered locus">Slin_3552</name>
</gene>
<evidence type="ECO:0000313" key="1">
    <source>
        <dbReference type="EMBL" id="ADB39559.1"/>
    </source>
</evidence>
<organism evidence="1 2">
    <name type="scientific">Spirosoma linguale (strain ATCC 33905 / DSM 74 / LMG 10896 / Claus 1)</name>
    <dbReference type="NCBI Taxonomy" id="504472"/>
    <lineage>
        <taxon>Bacteria</taxon>
        <taxon>Pseudomonadati</taxon>
        <taxon>Bacteroidota</taxon>
        <taxon>Cytophagia</taxon>
        <taxon>Cytophagales</taxon>
        <taxon>Cytophagaceae</taxon>
        <taxon>Spirosoma</taxon>
    </lineage>
</organism>
<dbReference type="RefSeq" id="WP_012928080.1">
    <property type="nucleotide sequence ID" value="NC_013730.1"/>
</dbReference>
<evidence type="ECO:0008006" key="3">
    <source>
        <dbReference type="Google" id="ProtNLM"/>
    </source>
</evidence>
<proteinExistence type="predicted"/>
<dbReference type="EMBL" id="CP001769">
    <property type="protein sequence ID" value="ADB39559.1"/>
    <property type="molecule type" value="Genomic_DNA"/>
</dbReference>
<dbReference type="STRING" id="504472.Slin_3552"/>
<dbReference type="KEGG" id="sli:Slin_3552"/>
<dbReference type="AlphaFoldDB" id="D2QQC6"/>
<name>D2QQC6_SPILD</name>
<dbReference type="eggNOG" id="ENOG50332JV">
    <property type="taxonomic scope" value="Bacteria"/>
</dbReference>
<dbReference type="HOGENOM" id="CLU_1833956_0_0_10"/>
<evidence type="ECO:0000313" key="2">
    <source>
        <dbReference type="Proteomes" id="UP000002028"/>
    </source>
</evidence>
<accession>D2QQC6</accession>